<evidence type="ECO:0000313" key="3">
    <source>
        <dbReference type="EMBL" id="KAK3034913.1"/>
    </source>
</evidence>
<keyword evidence="4" id="KW-1185">Reference proteome</keyword>
<dbReference type="GO" id="GO:0004190">
    <property type="term" value="F:aspartic-type endopeptidase activity"/>
    <property type="evidence" value="ECO:0007669"/>
    <property type="project" value="InterPro"/>
</dbReference>
<evidence type="ECO:0000256" key="1">
    <source>
        <dbReference type="ARBA" id="ARBA00007447"/>
    </source>
</evidence>
<organism evidence="3 4">
    <name type="scientific">Escallonia herrerae</name>
    <dbReference type="NCBI Taxonomy" id="1293975"/>
    <lineage>
        <taxon>Eukaryota</taxon>
        <taxon>Viridiplantae</taxon>
        <taxon>Streptophyta</taxon>
        <taxon>Embryophyta</taxon>
        <taxon>Tracheophyta</taxon>
        <taxon>Spermatophyta</taxon>
        <taxon>Magnoliopsida</taxon>
        <taxon>eudicotyledons</taxon>
        <taxon>Gunneridae</taxon>
        <taxon>Pentapetalae</taxon>
        <taxon>asterids</taxon>
        <taxon>campanulids</taxon>
        <taxon>Escalloniales</taxon>
        <taxon>Escalloniaceae</taxon>
        <taxon>Escallonia</taxon>
    </lineage>
</organism>
<dbReference type="InterPro" id="IPR032861">
    <property type="entry name" value="TAXi_N"/>
</dbReference>
<name>A0AA88X114_9ASTE</name>
<comment type="similarity">
    <text evidence="1">Belongs to the peptidase A1 family.</text>
</comment>
<dbReference type="GO" id="GO:0006508">
    <property type="term" value="P:proteolysis"/>
    <property type="evidence" value="ECO:0007669"/>
    <property type="project" value="InterPro"/>
</dbReference>
<dbReference type="InterPro" id="IPR021109">
    <property type="entry name" value="Peptidase_aspartic_dom_sf"/>
</dbReference>
<dbReference type="PANTHER" id="PTHR13683">
    <property type="entry name" value="ASPARTYL PROTEASES"/>
    <property type="match status" value="1"/>
</dbReference>
<accession>A0AA88X114</accession>
<dbReference type="Pfam" id="PF14543">
    <property type="entry name" value="TAXi_N"/>
    <property type="match status" value="1"/>
</dbReference>
<dbReference type="Gene3D" id="2.40.70.10">
    <property type="entry name" value="Acid Proteases"/>
    <property type="match status" value="1"/>
</dbReference>
<dbReference type="PANTHER" id="PTHR13683:SF750">
    <property type="entry name" value="ASPARTYL PROTEASE AED1"/>
    <property type="match status" value="1"/>
</dbReference>
<proteinExistence type="inferred from homology"/>
<evidence type="ECO:0000313" key="4">
    <source>
        <dbReference type="Proteomes" id="UP001188597"/>
    </source>
</evidence>
<protein>
    <recommendedName>
        <fullName evidence="2">Xylanase inhibitor N-terminal domain-containing protein</fullName>
    </recommendedName>
</protein>
<dbReference type="SUPFAM" id="SSF50630">
    <property type="entry name" value="Acid proteases"/>
    <property type="match status" value="1"/>
</dbReference>
<sequence length="124" mass="14010">MSCYQQQDPIFDPSMSSTYSNITCASAECSHNRNGSYTGLLRLHVHPRDTVRRVDSKGALVLLRRILRPRDPNNNIHGLFPSFLFRCGQNNQGSFGRINRLLGLGPDQLSFVSQTAQKYGQYFS</sequence>
<feature type="domain" description="Xylanase inhibitor N-terminal" evidence="2">
    <location>
        <begin position="3"/>
        <end position="124"/>
    </location>
</feature>
<dbReference type="AlphaFoldDB" id="A0AA88X114"/>
<reference evidence="3" key="1">
    <citation type="submission" date="2022-12" db="EMBL/GenBank/DDBJ databases">
        <title>Draft genome assemblies for two species of Escallonia (Escalloniales).</title>
        <authorList>
            <person name="Chanderbali A."/>
            <person name="Dervinis C."/>
            <person name="Anghel I."/>
            <person name="Soltis D."/>
            <person name="Soltis P."/>
            <person name="Zapata F."/>
        </authorList>
    </citation>
    <scope>NUCLEOTIDE SEQUENCE</scope>
    <source>
        <strain evidence="3">UCBG64.0493</strain>
        <tissue evidence="3">Leaf</tissue>
    </source>
</reference>
<gene>
    <name evidence="3" type="ORF">RJ639_034155</name>
</gene>
<evidence type="ECO:0000259" key="2">
    <source>
        <dbReference type="Pfam" id="PF14543"/>
    </source>
</evidence>
<dbReference type="Proteomes" id="UP001188597">
    <property type="component" value="Unassembled WGS sequence"/>
</dbReference>
<dbReference type="InterPro" id="IPR001461">
    <property type="entry name" value="Aspartic_peptidase_A1"/>
</dbReference>
<comment type="caution">
    <text evidence="3">The sequence shown here is derived from an EMBL/GenBank/DDBJ whole genome shotgun (WGS) entry which is preliminary data.</text>
</comment>
<dbReference type="EMBL" id="JAVXUP010000188">
    <property type="protein sequence ID" value="KAK3034913.1"/>
    <property type="molecule type" value="Genomic_DNA"/>
</dbReference>